<reference evidence="5" key="1">
    <citation type="submission" date="2022-07" db="EMBL/GenBank/DDBJ databases">
        <title>Phylogenomic reconstructions and comparative analyses of Kickxellomycotina fungi.</title>
        <authorList>
            <person name="Reynolds N.K."/>
            <person name="Stajich J.E."/>
            <person name="Barry K."/>
            <person name="Grigoriev I.V."/>
            <person name="Crous P."/>
            <person name="Smith M.E."/>
        </authorList>
    </citation>
    <scope>NUCLEOTIDE SEQUENCE</scope>
    <source>
        <strain evidence="5">NRRL 3115</strain>
    </source>
</reference>
<proteinExistence type="inferred from homology"/>
<keyword evidence="2" id="KW-0963">Cytoplasm</keyword>
<dbReference type="AlphaFoldDB" id="A0A9W8KWY7"/>
<dbReference type="GO" id="GO:0006974">
    <property type="term" value="P:DNA damage response"/>
    <property type="evidence" value="ECO:0007669"/>
    <property type="project" value="InterPro"/>
</dbReference>
<comment type="caution">
    <text evidence="5">The sequence shown here is derived from an EMBL/GenBank/DDBJ whole genome shotgun (WGS) entry which is preliminary data.</text>
</comment>
<evidence type="ECO:0000313" key="6">
    <source>
        <dbReference type="Proteomes" id="UP001151518"/>
    </source>
</evidence>
<name>A0A9W8KWY7_9FUNG</name>
<evidence type="ECO:0000256" key="1">
    <source>
        <dbReference type="ARBA" id="ARBA00004496"/>
    </source>
</evidence>
<dbReference type="Gene3D" id="1.25.10.10">
    <property type="entry name" value="Leucine-rich Repeat Variant"/>
    <property type="match status" value="2"/>
</dbReference>
<feature type="region of interest" description="Disordered" evidence="4">
    <location>
        <begin position="687"/>
        <end position="710"/>
    </location>
</feature>
<accession>A0A9W8KWY7</accession>
<dbReference type="EMBL" id="JANBTW010000074">
    <property type="protein sequence ID" value="KAJ2672907.1"/>
    <property type="molecule type" value="Genomic_DNA"/>
</dbReference>
<dbReference type="OrthoDB" id="10057956at2759"/>
<dbReference type="InterPro" id="IPR011989">
    <property type="entry name" value="ARM-like"/>
</dbReference>
<dbReference type="InterPro" id="IPR038904">
    <property type="entry name" value="BRAT1"/>
</dbReference>
<evidence type="ECO:0000256" key="4">
    <source>
        <dbReference type="SAM" id="MobiDB-lite"/>
    </source>
</evidence>
<comment type="similarity">
    <text evidence="3">Belongs to the BRAT1 family.</text>
</comment>
<dbReference type="PANTHER" id="PTHR21331">
    <property type="entry name" value="BRCA1-ASSOCIATED ATM ACTIVATOR 1"/>
    <property type="match status" value="1"/>
</dbReference>
<organism evidence="5 6">
    <name type="scientific">Coemansia spiralis</name>
    <dbReference type="NCBI Taxonomy" id="417178"/>
    <lineage>
        <taxon>Eukaryota</taxon>
        <taxon>Fungi</taxon>
        <taxon>Fungi incertae sedis</taxon>
        <taxon>Zoopagomycota</taxon>
        <taxon>Kickxellomycotina</taxon>
        <taxon>Kickxellomycetes</taxon>
        <taxon>Kickxellales</taxon>
        <taxon>Kickxellaceae</taxon>
        <taxon>Coemansia</taxon>
    </lineage>
</organism>
<dbReference type="GO" id="GO:0005737">
    <property type="term" value="C:cytoplasm"/>
    <property type="evidence" value="ECO:0007669"/>
    <property type="project" value="UniProtKB-SubCell"/>
</dbReference>
<protein>
    <submittedName>
        <fullName evidence="5">Uncharacterized protein</fullName>
    </submittedName>
</protein>
<dbReference type="PANTHER" id="PTHR21331:SF2">
    <property type="entry name" value="BRCA1-ASSOCIATED ATM ACTIVATOR 1"/>
    <property type="match status" value="1"/>
</dbReference>
<sequence>MSNTAISPEAMHAVLQQLPQMSGKIVDDTRHEKVLSYMRLFLSSPMAIQTLQSWDALETLAVCLKPTSDYRVSAVAVRFLGDLIAVSEGEIWPQIDSKVEVAQWVVDNADSQYALVRFSCVYFVRMAVDEGLLERLDYKRYVLRRLLDASYFVVAEACRLLGILVHRGGEIDPVLSGMMQMLVERPFELQSTARKLAVLSATSTLYSSAAERVRGLGLQILSLDKLRPYLFDKDRLVRDRALDVLENTLRLCKDGGCLTRLGCLLCEQLEDATAEPRTSAVVALRVLAAMAKEAPANKHIVNAAGRCKSIVATVLSIFLDASDIDIAFDAEPASSWAELARIRRYVLAVVGSADSSSAGTKNSILLEAARAAREFCRSTFDEAVVGALLRLLDHKRVQNNAQVFHLVLDAIVRSLRLTQHRGHLLMLPGLVANFAIRAPGLKVLFELALEVLAAEAEQSVELVGGLVRAVRERLADVEWEARDTALEFVAAAVRTLGWDKARTIVCGDQVQVSLVDDLVESLSDPEEYVRASGAQTLTAIVSSADAPTVQAIAQHGRLGRESLRRLLGDSEAVVKRAALDLVCSMCRAAGVGGTESREWLHALNFAGLHQTSDDADFEVRVRCARLLGLLARWAHAGAAAEADQALAGELQPGALLIDMCQDSSRYVRQACLDELAGMRRELAEHEGPGALEAGEREQHRPKRQAVGPGRDTFLTKLQGVDLRRLEGSLTAEHLYQEALDTQVERELMAESHAPNEGNNILDCY</sequence>
<comment type="subcellular location">
    <subcellularLocation>
        <location evidence="1">Cytoplasm</location>
    </subcellularLocation>
</comment>
<dbReference type="Proteomes" id="UP001151518">
    <property type="component" value="Unassembled WGS sequence"/>
</dbReference>
<evidence type="ECO:0000313" key="5">
    <source>
        <dbReference type="EMBL" id="KAJ2672907.1"/>
    </source>
</evidence>
<feature type="compositionally biased region" description="Basic and acidic residues" evidence="4">
    <location>
        <begin position="687"/>
        <end position="698"/>
    </location>
</feature>
<dbReference type="GO" id="GO:0005634">
    <property type="term" value="C:nucleus"/>
    <property type="evidence" value="ECO:0007669"/>
    <property type="project" value="TreeGrafter"/>
</dbReference>
<evidence type="ECO:0000256" key="2">
    <source>
        <dbReference type="ARBA" id="ARBA00022490"/>
    </source>
</evidence>
<dbReference type="InterPro" id="IPR016024">
    <property type="entry name" value="ARM-type_fold"/>
</dbReference>
<gene>
    <name evidence="5" type="ORF">GGI25_004888</name>
</gene>
<evidence type="ECO:0000256" key="3">
    <source>
        <dbReference type="ARBA" id="ARBA00061308"/>
    </source>
</evidence>
<dbReference type="SUPFAM" id="SSF48371">
    <property type="entry name" value="ARM repeat"/>
    <property type="match status" value="1"/>
</dbReference>